<sequence>GDRLSPRQTCPLPPFRSRNVRSLIGPPSAGQKVHRWTYLSMPFLHMSLGRSSFVERHRAKEEREVEEGKGEGNGARRPVCRGVSAFCERQMTVAYLPELAAILLRSELRRRPNARRKK</sequence>
<dbReference type="Proteomes" id="UP000075809">
    <property type="component" value="Unassembled WGS sequence"/>
</dbReference>
<gene>
    <name evidence="2" type="ORF">ALC60_04596</name>
</gene>
<name>A0A151X856_9HYME</name>
<dbReference type="AlphaFoldDB" id="A0A151X856"/>
<protein>
    <submittedName>
        <fullName evidence="2">Uncharacterized protein</fullName>
    </submittedName>
</protein>
<accession>A0A151X856</accession>
<evidence type="ECO:0000256" key="1">
    <source>
        <dbReference type="SAM" id="MobiDB-lite"/>
    </source>
</evidence>
<feature type="non-terminal residue" evidence="2">
    <location>
        <position position="1"/>
    </location>
</feature>
<feature type="region of interest" description="Disordered" evidence="1">
    <location>
        <begin position="1"/>
        <end position="29"/>
    </location>
</feature>
<reference evidence="2 3" key="1">
    <citation type="submission" date="2015-09" db="EMBL/GenBank/DDBJ databases">
        <title>Trachymyrmex zeteki WGS genome.</title>
        <authorList>
            <person name="Nygaard S."/>
            <person name="Hu H."/>
            <person name="Boomsma J."/>
            <person name="Zhang G."/>
        </authorList>
    </citation>
    <scope>NUCLEOTIDE SEQUENCE [LARGE SCALE GENOMIC DNA]</scope>
    <source>
        <strain evidence="2">Tzet28-1</strain>
        <tissue evidence="2">Whole body</tissue>
    </source>
</reference>
<evidence type="ECO:0000313" key="2">
    <source>
        <dbReference type="EMBL" id="KYQ56519.1"/>
    </source>
</evidence>
<organism evidence="2 3">
    <name type="scientific">Mycetomoellerius zeteki</name>
    <dbReference type="NCBI Taxonomy" id="64791"/>
    <lineage>
        <taxon>Eukaryota</taxon>
        <taxon>Metazoa</taxon>
        <taxon>Ecdysozoa</taxon>
        <taxon>Arthropoda</taxon>
        <taxon>Hexapoda</taxon>
        <taxon>Insecta</taxon>
        <taxon>Pterygota</taxon>
        <taxon>Neoptera</taxon>
        <taxon>Endopterygota</taxon>
        <taxon>Hymenoptera</taxon>
        <taxon>Apocrita</taxon>
        <taxon>Aculeata</taxon>
        <taxon>Formicoidea</taxon>
        <taxon>Formicidae</taxon>
        <taxon>Myrmicinae</taxon>
        <taxon>Mycetomoellerius</taxon>
    </lineage>
</organism>
<keyword evidence="3" id="KW-1185">Reference proteome</keyword>
<proteinExistence type="predicted"/>
<evidence type="ECO:0000313" key="3">
    <source>
        <dbReference type="Proteomes" id="UP000075809"/>
    </source>
</evidence>
<dbReference type="EMBL" id="KQ982431">
    <property type="protein sequence ID" value="KYQ56519.1"/>
    <property type="molecule type" value="Genomic_DNA"/>
</dbReference>